<reference evidence="2" key="1">
    <citation type="submission" date="2023-03" db="EMBL/GenBank/DDBJ databases">
        <title>Amycolatopsis taiwanensis NBRC 103393.</title>
        <authorList>
            <person name="Ichikawa N."/>
            <person name="Sato H."/>
            <person name="Tonouchi N."/>
        </authorList>
    </citation>
    <scope>NUCLEOTIDE SEQUENCE</scope>
    <source>
        <strain evidence="2">NBRC 103393</strain>
    </source>
</reference>
<accession>A0A9W6VIR0</accession>
<name>A0A9W6VIR0_9PSEU</name>
<keyword evidence="1" id="KW-0812">Transmembrane</keyword>
<dbReference type="Proteomes" id="UP001165136">
    <property type="component" value="Unassembled WGS sequence"/>
</dbReference>
<keyword evidence="1" id="KW-1133">Transmembrane helix</keyword>
<protein>
    <submittedName>
        <fullName evidence="2">Uncharacterized protein</fullName>
    </submittedName>
</protein>
<keyword evidence="3" id="KW-1185">Reference proteome</keyword>
<feature type="transmembrane region" description="Helical" evidence="1">
    <location>
        <begin position="41"/>
        <end position="62"/>
    </location>
</feature>
<comment type="caution">
    <text evidence="2">The sequence shown here is derived from an EMBL/GenBank/DDBJ whole genome shotgun (WGS) entry which is preliminary data.</text>
</comment>
<proteinExistence type="predicted"/>
<evidence type="ECO:0000313" key="3">
    <source>
        <dbReference type="Proteomes" id="UP001165136"/>
    </source>
</evidence>
<gene>
    <name evidence="2" type="ORF">Atai01_53260</name>
</gene>
<keyword evidence="1" id="KW-0472">Membrane</keyword>
<evidence type="ECO:0000256" key="1">
    <source>
        <dbReference type="SAM" id="Phobius"/>
    </source>
</evidence>
<sequence>MGALGEPGSGVRGEEVLAVSKRNGASASWLTLECWGLDPTVLLVSWVGMIAFGVYGVTVAVATRSYWLRTRSADQE</sequence>
<dbReference type="AlphaFoldDB" id="A0A9W6VIR0"/>
<dbReference type="EMBL" id="BSTI01000012">
    <property type="protein sequence ID" value="GLY68707.1"/>
    <property type="molecule type" value="Genomic_DNA"/>
</dbReference>
<organism evidence="2 3">
    <name type="scientific">Amycolatopsis taiwanensis</name>
    <dbReference type="NCBI Taxonomy" id="342230"/>
    <lineage>
        <taxon>Bacteria</taxon>
        <taxon>Bacillati</taxon>
        <taxon>Actinomycetota</taxon>
        <taxon>Actinomycetes</taxon>
        <taxon>Pseudonocardiales</taxon>
        <taxon>Pseudonocardiaceae</taxon>
        <taxon>Amycolatopsis</taxon>
    </lineage>
</organism>
<evidence type="ECO:0000313" key="2">
    <source>
        <dbReference type="EMBL" id="GLY68707.1"/>
    </source>
</evidence>